<dbReference type="PANTHER" id="PTHR33103">
    <property type="entry name" value="OS01G0153900 PROTEIN"/>
    <property type="match status" value="1"/>
</dbReference>
<proteinExistence type="predicted"/>
<name>A0A392PN13_9FABA</name>
<protein>
    <submittedName>
        <fullName evidence="1">DUF674 family protein</fullName>
    </submittedName>
</protein>
<evidence type="ECO:0000313" key="2">
    <source>
        <dbReference type="Proteomes" id="UP000265520"/>
    </source>
</evidence>
<dbReference type="PANTHER" id="PTHR33103:SF43">
    <property type="entry name" value="DUF674 FAMILY PROTEIN"/>
    <property type="match status" value="1"/>
</dbReference>
<dbReference type="EMBL" id="LXQA010088393">
    <property type="protein sequence ID" value="MCI13481.1"/>
    <property type="molecule type" value="Genomic_DNA"/>
</dbReference>
<comment type="caution">
    <text evidence="1">The sequence shown here is derived from an EMBL/GenBank/DDBJ whole genome shotgun (WGS) entry which is preliminary data.</text>
</comment>
<reference evidence="1 2" key="1">
    <citation type="journal article" date="2018" name="Front. Plant Sci.">
        <title>Red Clover (Trifolium pratense) and Zigzag Clover (T. medium) - A Picture of Genomic Similarities and Differences.</title>
        <authorList>
            <person name="Dluhosova J."/>
            <person name="Istvanek J."/>
            <person name="Nedelnik J."/>
            <person name="Repkova J."/>
        </authorList>
    </citation>
    <scope>NUCLEOTIDE SEQUENCE [LARGE SCALE GENOMIC DNA]</scope>
    <source>
        <strain evidence="2">cv. 10/8</strain>
        <tissue evidence="1">Leaf</tissue>
    </source>
</reference>
<organism evidence="1 2">
    <name type="scientific">Trifolium medium</name>
    <dbReference type="NCBI Taxonomy" id="97028"/>
    <lineage>
        <taxon>Eukaryota</taxon>
        <taxon>Viridiplantae</taxon>
        <taxon>Streptophyta</taxon>
        <taxon>Embryophyta</taxon>
        <taxon>Tracheophyta</taxon>
        <taxon>Spermatophyta</taxon>
        <taxon>Magnoliopsida</taxon>
        <taxon>eudicotyledons</taxon>
        <taxon>Gunneridae</taxon>
        <taxon>Pentapetalae</taxon>
        <taxon>rosids</taxon>
        <taxon>fabids</taxon>
        <taxon>Fabales</taxon>
        <taxon>Fabaceae</taxon>
        <taxon>Papilionoideae</taxon>
        <taxon>50 kb inversion clade</taxon>
        <taxon>NPAAA clade</taxon>
        <taxon>Hologalegina</taxon>
        <taxon>IRL clade</taxon>
        <taxon>Trifolieae</taxon>
        <taxon>Trifolium</taxon>
    </lineage>
</organism>
<dbReference type="InterPro" id="IPR007750">
    <property type="entry name" value="DUF674"/>
</dbReference>
<keyword evidence="2" id="KW-1185">Reference proteome</keyword>
<feature type="non-terminal residue" evidence="1">
    <location>
        <position position="1"/>
    </location>
</feature>
<dbReference type="Proteomes" id="UP000265520">
    <property type="component" value="Unassembled WGS sequence"/>
</dbReference>
<evidence type="ECO:0000313" key="1">
    <source>
        <dbReference type="EMBL" id="MCI13481.1"/>
    </source>
</evidence>
<dbReference type="Pfam" id="PF05056">
    <property type="entry name" value="DUF674"/>
    <property type="match status" value="1"/>
</dbReference>
<sequence>INGLYKSIADLNENKYLISKQAKNRLVDPCIAPQIKLSKQILPILEPSAHEYYGYRDSNYHVCALFNIPGENIGYTGSLQKMNFSIPTSPAGEGYVKGPAMYFVTDDLVIAPLSPISALSLLNRLKTPLNDLKEKVVTIGVKECLSILKATLTSKSALTNGLAHLLTEVKEEK</sequence>
<accession>A0A392PN13</accession>
<dbReference type="AlphaFoldDB" id="A0A392PN13"/>